<sequence length="161" mass="17398">MHRRAFLALLPALALPALLLPGTPLAHPHEALTRERQGAIEQQVMAAREGIRAAVSARDAGRLRALYAADFTHTHTSGKVDGRDARIVSLLTGEPTVELARVEELTIRVLHADTAVLTGRSPIARMDGGGTRDVRWLQVYARIEGEWRLAASQATGVSPTT</sequence>
<name>A0A6J4HZY6_9PROT</name>
<dbReference type="Gene3D" id="3.10.450.50">
    <property type="match status" value="1"/>
</dbReference>
<evidence type="ECO:0000256" key="1">
    <source>
        <dbReference type="SAM" id="SignalP"/>
    </source>
</evidence>
<dbReference type="AlphaFoldDB" id="A0A6J4HZY6"/>
<evidence type="ECO:0000313" key="3">
    <source>
        <dbReference type="EMBL" id="CAA9237880.1"/>
    </source>
</evidence>
<feature type="domain" description="DUF4440" evidence="2">
    <location>
        <begin position="45"/>
        <end position="149"/>
    </location>
</feature>
<evidence type="ECO:0000259" key="2">
    <source>
        <dbReference type="Pfam" id="PF14534"/>
    </source>
</evidence>
<keyword evidence="1" id="KW-0732">Signal</keyword>
<accession>A0A6J4HZY6</accession>
<dbReference type="Pfam" id="PF14534">
    <property type="entry name" value="DUF4440"/>
    <property type="match status" value="1"/>
</dbReference>
<dbReference type="InterPro" id="IPR032710">
    <property type="entry name" value="NTF2-like_dom_sf"/>
</dbReference>
<proteinExistence type="predicted"/>
<reference evidence="3" key="1">
    <citation type="submission" date="2020-02" db="EMBL/GenBank/DDBJ databases">
        <authorList>
            <person name="Meier V. D."/>
        </authorList>
    </citation>
    <scope>NUCLEOTIDE SEQUENCE</scope>
    <source>
        <strain evidence="3">AVDCRST_MAG04</strain>
    </source>
</reference>
<organism evidence="3">
    <name type="scientific">uncultured Acetobacteraceae bacterium</name>
    <dbReference type="NCBI Taxonomy" id="169975"/>
    <lineage>
        <taxon>Bacteria</taxon>
        <taxon>Pseudomonadati</taxon>
        <taxon>Pseudomonadota</taxon>
        <taxon>Alphaproteobacteria</taxon>
        <taxon>Acetobacterales</taxon>
        <taxon>Acetobacteraceae</taxon>
        <taxon>environmental samples</taxon>
    </lineage>
</organism>
<dbReference type="InterPro" id="IPR027843">
    <property type="entry name" value="DUF4440"/>
</dbReference>
<gene>
    <name evidence="3" type="ORF">AVDCRST_MAG04-1466</name>
</gene>
<dbReference type="EMBL" id="CADCTL010000103">
    <property type="protein sequence ID" value="CAA9237880.1"/>
    <property type="molecule type" value="Genomic_DNA"/>
</dbReference>
<feature type="signal peptide" evidence="1">
    <location>
        <begin position="1"/>
        <end position="26"/>
    </location>
</feature>
<dbReference type="SUPFAM" id="SSF54427">
    <property type="entry name" value="NTF2-like"/>
    <property type="match status" value="1"/>
</dbReference>
<feature type="chain" id="PRO_5026968554" description="DUF4440 domain-containing protein" evidence="1">
    <location>
        <begin position="27"/>
        <end position="161"/>
    </location>
</feature>
<protein>
    <recommendedName>
        <fullName evidence="2">DUF4440 domain-containing protein</fullName>
    </recommendedName>
</protein>